<dbReference type="PANTHER" id="PTHR34142">
    <property type="entry name" value="ENDO-BETA-1,4-GLUCANASE A"/>
    <property type="match status" value="1"/>
</dbReference>
<evidence type="ECO:0000313" key="6">
    <source>
        <dbReference type="EMBL" id="SFC77951.1"/>
    </source>
</evidence>
<evidence type="ECO:0000256" key="3">
    <source>
        <dbReference type="RuleBase" id="RU361153"/>
    </source>
</evidence>
<protein>
    <submittedName>
        <fullName evidence="6">Mannan endo-1,4-beta-mannosidase</fullName>
    </submittedName>
</protein>
<feature type="signal peptide" evidence="4">
    <location>
        <begin position="1"/>
        <end position="31"/>
    </location>
</feature>
<dbReference type="Proteomes" id="UP000182192">
    <property type="component" value="Unassembled WGS sequence"/>
</dbReference>
<dbReference type="PANTHER" id="PTHR34142:SF1">
    <property type="entry name" value="GLYCOSIDE HYDROLASE FAMILY 5 DOMAIN-CONTAINING PROTEIN"/>
    <property type="match status" value="1"/>
</dbReference>
<dbReference type="OrthoDB" id="220114at2"/>
<evidence type="ECO:0000256" key="4">
    <source>
        <dbReference type="SAM" id="SignalP"/>
    </source>
</evidence>
<dbReference type="AlphaFoldDB" id="A0A1I1LXV6"/>
<evidence type="ECO:0000256" key="1">
    <source>
        <dbReference type="ARBA" id="ARBA00022801"/>
    </source>
</evidence>
<dbReference type="Gene3D" id="2.60.40.10">
    <property type="entry name" value="Immunoglobulins"/>
    <property type="match status" value="1"/>
</dbReference>
<keyword evidence="1 3" id="KW-0378">Hydrolase</keyword>
<feature type="domain" description="Glycoside hydrolase family 5" evidence="5">
    <location>
        <begin position="44"/>
        <end position="288"/>
    </location>
</feature>
<dbReference type="PROSITE" id="PS51257">
    <property type="entry name" value="PROKAR_LIPOPROTEIN"/>
    <property type="match status" value="1"/>
</dbReference>
<dbReference type="InterPro" id="IPR036116">
    <property type="entry name" value="FN3_sf"/>
</dbReference>
<keyword evidence="2 3" id="KW-0326">Glycosidase</keyword>
<dbReference type="InterPro" id="IPR001547">
    <property type="entry name" value="Glyco_hydro_5"/>
</dbReference>
<sequence>MKKFKNIYSGMSAAFIAVSAAAAMSCISAGAAQSGFHVSGTEILDANNKPFVMRGVNIAHAWYQNDTNTSVIGAAENGSNTVRVVVADGQKWSKTSKSELENIINICKENDVICILEVHDATGSNNTYDLDNAVNYWIENKSVLQSNEEYVILNIANEWYGEWNGYNWAEGNKSAVKKLRNADIDNMIMVDCAGWGQYPACIKEYGRSVYEADVDRNTVFSIHMYEYAGGNASTIKKNIDDALSIDVPVVIGEFGGQHTGGDVDEATIMSYCTQKNVGYLGWSWKGNSSDLSYLDISYDFAGKSLTPWGDALINGSNGIKATSKKCSVFGGQQQQPEYNYSQPEISSILYDIQYHQFRINWTPVQGAEQYGIAVKLAGKWKVQEYTNNTTFTSPKLRPGSRYTMVVCAKINGKWQTADIAHRAFTVTVR</sequence>
<comment type="similarity">
    <text evidence="3">Belongs to the glycosyl hydrolase 5 (cellulase A) family.</text>
</comment>
<dbReference type="RefSeq" id="WP_074962037.1">
    <property type="nucleotide sequence ID" value="NZ_FOKQ01000020.1"/>
</dbReference>
<dbReference type="InterPro" id="IPR013783">
    <property type="entry name" value="Ig-like_fold"/>
</dbReference>
<proteinExistence type="inferred from homology"/>
<accession>A0A1I1LXV6</accession>
<dbReference type="GO" id="GO:0004553">
    <property type="term" value="F:hydrolase activity, hydrolyzing O-glycosyl compounds"/>
    <property type="evidence" value="ECO:0007669"/>
    <property type="project" value="InterPro"/>
</dbReference>
<keyword evidence="4" id="KW-0732">Signal</keyword>
<dbReference type="Gene3D" id="3.20.20.80">
    <property type="entry name" value="Glycosidases"/>
    <property type="match status" value="1"/>
</dbReference>
<dbReference type="InterPro" id="IPR003961">
    <property type="entry name" value="FN3_dom"/>
</dbReference>
<feature type="chain" id="PRO_5010253158" evidence="4">
    <location>
        <begin position="32"/>
        <end position="429"/>
    </location>
</feature>
<evidence type="ECO:0000256" key="2">
    <source>
        <dbReference type="ARBA" id="ARBA00023295"/>
    </source>
</evidence>
<dbReference type="SUPFAM" id="SSF49265">
    <property type="entry name" value="Fibronectin type III"/>
    <property type="match status" value="1"/>
</dbReference>
<name>A0A1I1LXV6_RUMAL</name>
<dbReference type="SUPFAM" id="SSF51445">
    <property type="entry name" value="(Trans)glycosidases"/>
    <property type="match status" value="1"/>
</dbReference>
<organism evidence="6 7">
    <name type="scientific">Ruminococcus albus</name>
    <dbReference type="NCBI Taxonomy" id="1264"/>
    <lineage>
        <taxon>Bacteria</taxon>
        <taxon>Bacillati</taxon>
        <taxon>Bacillota</taxon>
        <taxon>Clostridia</taxon>
        <taxon>Eubacteriales</taxon>
        <taxon>Oscillospiraceae</taxon>
        <taxon>Ruminococcus</taxon>
    </lineage>
</organism>
<dbReference type="CDD" id="cd00063">
    <property type="entry name" value="FN3"/>
    <property type="match status" value="1"/>
</dbReference>
<dbReference type="GO" id="GO:0009251">
    <property type="term" value="P:glucan catabolic process"/>
    <property type="evidence" value="ECO:0007669"/>
    <property type="project" value="TreeGrafter"/>
</dbReference>
<dbReference type="EMBL" id="FOKQ01000020">
    <property type="protein sequence ID" value="SFC77951.1"/>
    <property type="molecule type" value="Genomic_DNA"/>
</dbReference>
<reference evidence="6 7" key="1">
    <citation type="submission" date="2016-10" db="EMBL/GenBank/DDBJ databases">
        <authorList>
            <person name="de Groot N.N."/>
        </authorList>
    </citation>
    <scope>NUCLEOTIDE SEQUENCE [LARGE SCALE GENOMIC DNA]</scope>
    <source>
        <strain evidence="6 7">AR67</strain>
    </source>
</reference>
<evidence type="ECO:0000259" key="5">
    <source>
        <dbReference type="Pfam" id="PF00150"/>
    </source>
</evidence>
<dbReference type="Pfam" id="PF00150">
    <property type="entry name" value="Cellulase"/>
    <property type="match status" value="1"/>
</dbReference>
<dbReference type="InterPro" id="IPR017853">
    <property type="entry name" value="GH"/>
</dbReference>
<gene>
    <name evidence="6" type="ORF">SAMN02910406_02378</name>
</gene>
<evidence type="ECO:0000313" key="7">
    <source>
        <dbReference type="Proteomes" id="UP000182192"/>
    </source>
</evidence>